<feature type="compositionally biased region" description="Low complexity" evidence="1">
    <location>
        <begin position="414"/>
        <end position="430"/>
    </location>
</feature>
<reference evidence="2 3" key="1">
    <citation type="journal article" date="2024" name="Nat. Commun.">
        <title>Phylogenomics reveals the evolutionary origins of lichenization in chlorophyte algae.</title>
        <authorList>
            <person name="Puginier C."/>
            <person name="Libourel C."/>
            <person name="Otte J."/>
            <person name="Skaloud P."/>
            <person name="Haon M."/>
            <person name="Grisel S."/>
            <person name="Petersen M."/>
            <person name="Berrin J.G."/>
            <person name="Delaux P.M."/>
            <person name="Dal Grande F."/>
            <person name="Keller J."/>
        </authorList>
    </citation>
    <scope>NUCLEOTIDE SEQUENCE [LARGE SCALE GENOMIC DNA]</scope>
    <source>
        <strain evidence="2 3">SAG 216-7</strain>
    </source>
</reference>
<evidence type="ECO:0000256" key="1">
    <source>
        <dbReference type="SAM" id="MobiDB-lite"/>
    </source>
</evidence>
<proteinExistence type="predicted"/>
<feature type="region of interest" description="Disordered" evidence="1">
    <location>
        <begin position="263"/>
        <end position="484"/>
    </location>
</feature>
<name>A0ABR2YDK3_9CHLO</name>
<feature type="compositionally biased region" description="Low complexity" evidence="1">
    <location>
        <begin position="341"/>
        <end position="355"/>
    </location>
</feature>
<feature type="compositionally biased region" description="Low complexity" evidence="1">
    <location>
        <begin position="667"/>
        <end position="677"/>
    </location>
</feature>
<keyword evidence="3" id="KW-1185">Reference proteome</keyword>
<evidence type="ECO:0000313" key="2">
    <source>
        <dbReference type="EMBL" id="KAK9903302.1"/>
    </source>
</evidence>
<organism evidence="2 3">
    <name type="scientific">Coccomyxa subellipsoidea</name>
    <dbReference type="NCBI Taxonomy" id="248742"/>
    <lineage>
        <taxon>Eukaryota</taxon>
        <taxon>Viridiplantae</taxon>
        <taxon>Chlorophyta</taxon>
        <taxon>core chlorophytes</taxon>
        <taxon>Trebouxiophyceae</taxon>
        <taxon>Trebouxiophyceae incertae sedis</taxon>
        <taxon>Coccomyxaceae</taxon>
        <taxon>Coccomyxa</taxon>
    </lineage>
</organism>
<accession>A0ABR2YDK3</accession>
<dbReference type="EMBL" id="JALJOT010000014">
    <property type="protein sequence ID" value="KAK9903302.1"/>
    <property type="molecule type" value="Genomic_DNA"/>
</dbReference>
<gene>
    <name evidence="2" type="ORF">WJX75_002331</name>
</gene>
<feature type="region of interest" description="Disordered" evidence="1">
    <location>
        <begin position="209"/>
        <end position="250"/>
    </location>
</feature>
<dbReference type="Proteomes" id="UP001491310">
    <property type="component" value="Unassembled WGS sequence"/>
</dbReference>
<feature type="region of interest" description="Disordered" evidence="1">
    <location>
        <begin position="626"/>
        <end position="649"/>
    </location>
</feature>
<feature type="region of interest" description="Disordered" evidence="1">
    <location>
        <begin position="522"/>
        <end position="552"/>
    </location>
</feature>
<feature type="compositionally biased region" description="Gly residues" evidence="1">
    <location>
        <begin position="707"/>
        <end position="733"/>
    </location>
</feature>
<protein>
    <submittedName>
        <fullName evidence="2">Uncharacterized protein</fullName>
    </submittedName>
</protein>
<feature type="region of interest" description="Disordered" evidence="1">
    <location>
        <begin position="667"/>
        <end position="741"/>
    </location>
</feature>
<evidence type="ECO:0000313" key="3">
    <source>
        <dbReference type="Proteomes" id="UP001491310"/>
    </source>
</evidence>
<feature type="compositionally biased region" description="Basic residues" evidence="1">
    <location>
        <begin position="527"/>
        <end position="536"/>
    </location>
</feature>
<comment type="caution">
    <text evidence="2">The sequence shown here is derived from an EMBL/GenBank/DDBJ whole genome shotgun (WGS) entry which is preliminary data.</text>
</comment>
<sequence length="889" mass="89387">MRKPKNGNVEGKDRLRALAAAAARAAGANLTTYFADDDQRPVNPDGLATTTPPIKLVPASVGFSQAGPSAAPVTLGSGAPSAFAAVSATVEAASPAYGKPEEAELQAKHAARAARLVTSGDGFVTHMDTSRSTSGELPPQLVGVGPPAPPGQPNLEFLPVLPPMHVHSHPVTTGQGPPHSPAPAAYVRTNRDGGQGVVPKIVLARASSAGAAGQPGGLPDLDRARSGSGGLPGSVSVAPLHPQPRNSPIPQVTISLKRDLSPAATSGELEAGGIGEGAFGSRRRGRGPGLPPLGAKVTGRRGKRGGGPSPDGQPPHQRWAALSRAASDGSSPAGQPPFLPLQPQQQGAAPGEAPLVMPKITEDQSDAQKLPEDEVMTESEVAARGDVTMEQGASEQLGEASGQPAIGIAESGRAPSFSPFSVAPPAGESTSDSDTESDESRDKQAGEGQPQPMEKRQGSAADEAGRPTKKVRGHDGQPRAARAASLGTVIAAVEERATRQGSGAMDAAVGRAPTTVEDCLQSSSFGKVRKSKRSAKAPREEGAPQRVWGSVGGPLAPSGVGGQEAALPGIGSLSLEEQNNCRIRALLPPVSGAPVAATPAAGRSGLALSSSESAAAISLLALAPQTPPSVSSPHTAPVHHDSGDLEDSAGAAAPAVAGGAAGPGAAAAAAIPSEGPAPQQPVPMQIAGNSAAAEGTAQHVSEESNGGTNGAQAGSGGAGQGSAGGDGAAGSNGNGMNRAGSAGLPIAPLRLDSGLQAQDPNGTGSDMAMGLWSGKLKHRMATQGGYSTVDLLNLTALIPDRYLEQLPPTLFVTELVARGAVQMSKHYIVQCRLGFLTDRQLTKLQLLANSKLVAVCQLQHCKLTLVPYIEARSGQLRIMGFLIADDLGT</sequence>